<comment type="caution">
    <text evidence="2">Lacks conserved residue(s) required for the propagation of feature annotation.</text>
</comment>
<evidence type="ECO:0000256" key="3">
    <source>
        <dbReference type="PIRNR" id="PIRNR002070"/>
    </source>
</evidence>
<feature type="region of interest" description="Disordered" evidence="4">
    <location>
        <begin position="107"/>
        <end position="147"/>
    </location>
</feature>
<dbReference type="EMBL" id="RQYN01000068">
    <property type="protein sequence ID" value="RRD70878.1"/>
    <property type="molecule type" value="Genomic_DNA"/>
</dbReference>
<dbReference type="SUPFAM" id="SSF50249">
    <property type="entry name" value="Nucleic acid-binding proteins"/>
    <property type="match status" value="1"/>
</dbReference>
<accession>A0A3P1XPY0</accession>
<dbReference type="Pfam" id="PF00436">
    <property type="entry name" value="SSB"/>
    <property type="match status" value="1"/>
</dbReference>
<keyword evidence="1 2" id="KW-0238">DNA-binding</keyword>
<dbReference type="HAMAP" id="MF_00984">
    <property type="entry name" value="SSB"/>
    <property type="match status" value="1"/>
</dbReference>
<evidence type="ECO:0000256" key="1">
    <source>
        <dbReference type="ARBA" id="ARBA00023125"/>
    </source>
</evidence>
<evidence type="ECO:0000313" key="6">
    <source>
        <dbReference type="EMBL" id="RRD70878.1"/>
    </source>
</evidence>
<evidence type="ECO:0000256" key="4">
    <source>
        <dbReference type="SAM" id="MobiDB-lite"/>
    </source>
</evidence>
<dbReference type="EMBL" id="RQYS01000027">
    <property type="protein sequence ID" value="RRD60551.1"/>
    <property type="molecule type" value="Genomic_DNA"/>
</dbReference>
<sequence>MSLNKVILIGNVGKDPDVRYFESGNAVANFSLATNERGYKLANGTEIPERTEWHNIVATRDRAQFVERYVKKGSMVYVEGKIRTRSYDDQSGVKRYVTEIQADRIEFFSSGRKPQETDTQTPSPTPSPAMPSGKPQTGTDEIDDLPF</sequence>
<dbReference type="GO" id="GO:0006260">
    <property type="term" value="P:DNA replication"/>
    <property type="evidence" value="ECO:0007669"/>
    <property type="project" value="InterPro"/>
</dbReference>
<gene>
    <name evidence="5" type="primary">ssb</name>
    <name evidence="5" type="ORF">EII40_07110</name>
    <name evidence="6" type="ORF">EII41_12360</name>
</gene>
<dbReference type="PROSITE" id="PS50935">
    <property type="entry name" value="SSB"/>
    <property type="match status" value="1"/>
</dbReference>
<organism evidence="5 7">
    <name type="scientific">Tannerella forsythia</name>
    <name type="common">Bacteroides forsythus</name>
    <dbReference type="NCBI Taxonomy" id="28112"/>
    <lineage>
        <taxon>Bacteria</taxon>
        <taxon>Pseudomonadati</taxon>
        <taxon>Bacteroidota</taxon>
        <taxon>Bacteroidia</taxon>
        <taxon>Bacteroidales</taxon>
        <taxon>Tannerellaceae</taxon>
        <taxon>Tannerella</taxon>
    </lineage>
</organism>
<dbReference type="Proteomes" id="UP000278609">
    <property type="component" value="Unassembled WGS sequence"/>
</dbReference>
<dbReference type="OrthoDB" id="9809878at2"/>
<dbReference type="CDD" id="cd04496">
    <property type="entry name" value="SSB_OBF"/>
    <property type="match status" value="1"/>
</dbReference>
<dbReference type="AlphaFoldDB" id="A0A3P1XPY0"/>
<evidence type="ECO:0000313" key="5">
    <source>
        <dbReference type="EMBL" id="RRD60551.1"/>
    </source>
</evidence>
<dbReference type="GO" id="GO:0003697">
    <property type="term" value="F:single-stranded DNA binding"/>
    <property type="evidence" value="ECO:0007669"/>
    <property type="project" value="UniProtKB-UniRule"/>
</dbReference>
<evidence type="ECO:0000256" key="2">
    <source>
        <dbReference type="HAMAP-Rule" id="MF_00984"/>
    </source>
</evidence>
<dbReference type="InterPro" id="IPR011344">
    <property type="entry name" value="ssDNA-bd"/>
</dbReference>
<dbReference type="GO" id="GO:0009295">
    <property type="term" value="C:nucleoid"/>
    <property type="evidence" value="ECO:0007669"/>
    <property type="project" value="TreeGrafter"/>
</dbReference>
<dbReference type="PIRSF" id="PIRSF002070">
    <property type="entry name" value="SSB"/>
    <property type="match status" value="1"/>
</dbReference>
<name>A0A3P1XPY0_TANFO</name>
<dbReference type="PANTHER" id="PTHR10302">
    <property type="entry name" value="SINGLE-STRANDED DNA-BINDING PROTEIN"/>
    <property type="match status" value="1"/>
</dbReference>
<reference evidence="7 8" key="1">
    <citation type="submission" date="2018-11" db="EMBL/GenBank/DDBJ databases">
        <title>Genomes From Bacteria Associated with the Canine Oral Cavity: a Test Case for Automated Genome-Based Taxonomic Assignment.</title>
        <authorList>
            <person name="Coil D.A."/>
            <person name="Jospin G."/>
            <person name="Darling A.E."/>
            <person name="Wallis C."/>
            <person name="Davis I.J."/>
            <person name="Harris S."/>
            <person name="Eisen J.A."/>
            <person name="Holcombe L.J."/>
            <person name="O'Flynn C."/>
        </authorList>
    </citation>
    <scope>NUCLEOTIDE SEQUENCE [LARGE SCALE GENOMIC DNA]</scope>
    <source>
        <strain evidence="6 8">OH1426_COT-023</strain>
        <strain evidence="5 7">OH2617_COT-023</strain>
    </source>
</reference>
<comment type="subunit">
    <text evidence="2">Homotetramer.</text>
</comment>
<dbReference type="InterPro" id="IPR012340">
    <property type="entry name" value="NA-bd_OB-fold"/>
</dbReference>
<dbReference type="Proteomes" id="UP000279860">
    <property type="component" value="Unassembled WGS sequence"/>
</dbReference>
<dbReference type="InterPro" id="IPR000424">
    <property type="entry name" value="Primosome_PriB/ssb"/>
</dbReference>
<dbReference type="RefSeq" id="WP_124751581.1">
    <property type="nucleotide sequence ID" value="NZ_RQYN01000068.1"/>
</dbReference>
<evidence type="ECO:0000313" key="7">
    <source>
        <dbReference type="Proteomes" id="UP000278609"/>
    </source>
</evidence>
<dbReference type="PANTHER" id="PTHR10302:SF27">
    <property type="entry name" value="SINGLE-STRANDED DNA-BINDING PROTEIN"/>
    <property type="match status" value="1"/>
</dbReference>
<comment type="caution">
    <text evidence="5">The sequence shown here is derived from an EMBL/GenBank/DDBJ whole genome shotgun (WGS) entry which is preliminary data.</text>
</comment>
<protein>
    <recommendedName>
        <fullName evidence="2 3">Single-stranded DNA-binding protein</fullName>
        <shortName evidence="2">SSB</shortName>
    </recommendedName>
</protein>
<dbReference type="Gene3D" id="2.40.50.140">
    <property type="entry name" value="Nucleic acid-binding proteins"/>
    <property type="match status" value="1"/>
</dbReference>
<dbReference type="NCBIfam" id="TIGR00621">
    <property type="entry name" value="ssb"/>
    <property type="match status" value="1"/>
</dbReference>
<evidence type="ECO:0000313" key="8">
    <source>
        <dbReference type="Proteomes" id="UP000279860"/>
    </source>
</evidence>
<proteinExistence type="inferred from homology"/>